<dbReference type="Gene3D" id="1.10.510.10">
    <property type="entry name" value="Transferase(Phosphotransferase) domain 1"/>
    <property type="match status" value="1"/>
</dbReference>
<feature type="domain" description="Protein kinase" evidence="4">
    <location>
        <begin position="67"/>
        <end position="338"/>
    </location>
</feature>
<protein>
    <submittedName>
        <fullName evidence="6">Serine/threonine-protein kinase-like protein CR4</fullName>
    </submittedName>
</protein>
<dbReference type="GO" id="GO:0004672">
    <property type="term" value="F:protein kinase activity"/>
    <property type="evidence" value="ECO:0007669"/>
    <property type="project" value="InterPro"/>
</dbReference>
<reference evidence="6" key="2">
    <citation type="submission" date="2025-08" db="UniProtKB">
        <authorList>
            <consortium name="RefSeq"/>
        </authorList>
    </citation>
    <scope>IDENTIFICATION</scope>
    <source>
        <tissue evidence="6">Young leaves</tissue>
    </source>
</reference>
<dbReference type="InterPro" id="IPR000719">
    <property type="entry name" value="Prot_kinase_dom"/>
</dbReference>
<dbReference type="GO" id="GO:0005524">
    <property type="term" value="F:ATP binding"/>
    <property type="evidence" value="ECO:0007669"/>
    <property type="project" value="UniProtKB-KW"/>
</dbReference>
<dbReference type="PANTHER" id="PTHR27001">
    <property type="entry name" value="OS01G0253100 PROTEIN"/>
    <property type="match status" value="1"/>
</dbReference>
<dbReference type="AlphaFoldDB" id="A0A8B7CG07"/>
<dbReference type="RefSeq" id="XP_008798337.2">
    <property type="nucleotide sequence ID" value="XM_008800115.3"/>
</dbReference>
<evidence type="ECO:0000256" key="3">
    <source>
        <dbReference type="SAM" id="Phobius"/>
    </source>
</evidence>
<dbReference type="GeneID" id="103713250"/>
<dbReference type="Proteomes" id="UP000228380">
    <property type="component" value="Chromosome 11"/>
</dbReference>
<name>A0A8B7CG07_PHODC</name>
<dbReference type="GO" id="GO:0005886">
    <property type="term" value="C:plasma membrane"/>
    <property type="evidence" value="ECO:0007669"/>
    <property type="project" value="TreeGrafter"/>
</dbReference>
<keyword evidence="3" id="KW-0812">Transmembrane</keyword>
<dbReference type="Gene3D" id="3.30.200.20">
    <property type="entry name" value="Phosphorylase Kinase, domain 1"/>
    <property type="match status" value="1"/>
</dbReference>
<keyword evidence="3" id="KW-0472">Membrane</keyword>
<evidence type="ECO:0000259" key="4">
    <source>
        <dbReference type="PROSITE" id="PS50011"/>
    </source>
</evidence>
<gene>
    <name evidence="6" type="primary">LOC103713250</name>
</gene>
<keyword evidence="1" id="KW-0547">Nucleotide-binding</keyword>
<feature type="transmembrane region" description="Helical" evidence="3">
    <location>
        <begin position="12"/>
        <end position="32"/>
    </location>
</feature>
<dbReference type="SUPFAM" id="SSF56112">
    <property type="entry name" value="Protein kinase-like (PK-like)"/>
    <property type="match status" value="1"/>
</dbReference>
<reference evidence="5" key="1">
    <citation type="journal article" date="2019" name="Nat. Commun.">
        <title>Genome-wide association mapping of date palm fruit traits.</title>
        <authorList>
            <person name="Hazzouri K.M."/>
            <person name="Gros-Balthazard M."/>
            <person name="Flowers J.M."/>
            <person name="Copetti D."/>
            <person name="Lemansour A."/>
            <person name="Lebrun M."/>
            <person name="Masmoudi K."/>
            <person name="Ferrand S."/>
            <person name="Dhar M.I."/>
            <person name="Fresquez Z.A."/>
            <person name="Rosas U."/>
            <person name="Zhang J."/>
            <person name="Talag J."/>
            <person name="Lee S."/>
            <person name="Kudrna D."/>
            <person name="Powell R.F."/>
            <person name="Leitch I.J."/>
            <person name="Krueger R.R."/>
            <person name="Wing R.A."/>
            <person name="Amiri K.M.A."/>
            <person name="Purugganan M.D."/>
        </authorList>
    </citation>
    <scope>NUCLEOTIDE SEQUENCE [LARGE SCALE GENOMIC DNA]</scope>
    <source>
        <strain evidence="5">cv. Khalas</strain>
    </source>
</reference>
<keyword evidence="2" id="KW-0067">ATP-binding</keyword>
<evidence type="ECO:0000256" key="2">
    <source>
        <dbReference type="ARBA" id="ARBA00022840"/>
    </source>
</evidence>
<dbReference type="PANTHER" id="PTHR27001:SF39">
    <property type="entry name" value="PROTEIN KINASE SUPERFAMILY PROTEIN"/>
    <property type="match status" value="1"/>
</dbReference>
<accession>A0A8B7CG07</accession>
<keyword evidence="3" id="KW-1133">Transmembrane helix</keyword>
<dbReference type="PROSITE" id="PS50011">
    <property type="entry name" value="PROTEIN_KINASE_DOM"/>
    <property type="match status" value="1"/>
</dbReference>
<dbReference type="OrthoDB" id="4062651at2759"/>
<evidence type="ECO:0000313" key="6">
    <source>
        <dbReference type="RefSeq" id="XP_008798337.2"/>
    </source>
</evidence>
<dbReference type="Pfam" id="PF00069">
    <property type="entry name" value="Pkinase"/>
    <property type="match status" value="1"/>
</dbReference>
<sequence>MSDHHISAIGQDFLVVIICIALLILSAILFILCKKRHAVDPDDTSLPAALHAHSHPLSDIEAATDGFHLSQIVGKGHLGTVYKAISATGDVFAVKRIHPHLVLGNPGVSFSSRIRSLSFANHPNVVPIVGFSEAPGERVIISEFVGMKSLEYYLHGMTGDGGPPPEALNWGLRLRIAAGAARGLEHLHEGSAPSVVHGCIKPSNVMIEANFGARVCDYGLTFLMGPSERRGMLGYVDDGEGWGVCKENDVYGFGVVLLELLSGRRSEGGLVVEWALPLIREGKVGEVLEKRVGVPMDMKPLARMAKVASACVGNGRKSRPSMSHVAAILSCLEMHPYV</sequence>
<dbReference type="FunFam" id="3.30.200.20:FF:000638">
    <property type="entry name" value="serine/threonine-protein kinase-like protein ACR4"/>
    <property type="match status" value="1"/>
</dbReference>
<keyword evidence="5" id="KW-1185">Reference proteome</keyword>
<evidence type="ECO:0000256" key="1">
    <source>
        <dbReference type="ARBA" id="ARBA00022741"/>
    </source>
</evidence>
<evidence type="ECO:0000313" key="5">
    <source>
        <dbReference type="Proteomes" id="UP000228380"/>
    </source>
</evidence>
<organism evidence="5 6">
    <name type="scientific">Phoenix dactylifera</name>
    <name type="common">Date palm</name>
    <dbReference type="NCBI Taxonomy" id="42345"/>
    <lineage>
        <taxon>Eukaryota</taxon>
        <taxon>Viridiplantae</taxon>
        <taxon>Streptophyta</taxon>
        <taxon>Embryophyta</taxon>
        <taxon>Tracheophyta</taxon>
        <taxon>Spermatophyta</taxon>
        <taxon>Magnoliopsida</taxon>
        <taxon>Liliopsida</taxon>
        <taxon>Arecaceae</taxon>
        <taxon>Coryphoideae</taxon>
        <taxon>Phoeniceae</taxon>
        <taxon>Phoenix</taxon>
    </lineage>
</organism>
<dbReference type="InterPro" id="IPR011009">
    <property type="entry name" value="Kinase-like_dom_sf"/>
</dbReference>
<proteinExistence type="predicted"/>
<dbReference type="KEGG" id="pda:103713250"/>